<gene>
    <name evidence="2" type="ORF">Y5S_02253</name>
</gene>
<feature type="domain" description="Lnb N-terminal periplasmic" evidence="1">
    <location>
        <begin position="74"/>
        <end position="210"/>
    </location>
</feature>
<evidence type="ECO:0000313" key="2">
    <source>
        <dbReference type="EMBL" id="KGD64498.1"/>
    </source>
</evidence>
<dbReference type="Proteomes" id="UP000029444">
    <property type="component" value="Unassembled WGS sequence"/>
</dbReference>
<dbReference type="eggNOG" id="ENOG502Z7V0">
    <property type="taxonomic scope" value="Bacteria"/>
</dbReference>
<comment type="caution">
    <text evidence="2">The sequence shown here is derived from an EMBL/GenBank/DDBJ whole genome shotgun (WGS) entry which is preliminary data.</text>
</comment>
<keyword evidence="3" id="KW-1185">Reference proteome</keyword>
<dbReference type="RefSeq" id="WP_035233072.1">
    <property type="nucleotide sequence ID" value="NZ_ARXV01000008.1"/>
</dbReference>
<name>A0A095TQ36_9GAMM</name>
<dbReference type="AlphaFoldDB" id="A0A095TQ36"/>
<evidence type="ECO:0000313" key="3">
    <source>
        <dbReference type="Proteomes" id="UP000029444"/>
    </source>
</evidence>
<organism evidence="2 3">
    <name type="scientific">Alcanivorax nanhaiticus</name>
    <dbReference type="NCBI Taxonomy" id="1177154"/>
    <lineage>
        <taxon>Bacteria</taxon>
        <taxon>Pseudomonadati</taxon>
        <taxon>Pseudomonadota</taxon>
        <taxon>Gammaproteobacteria</taxon>
        <taxon>Oceanospirillales</taxon>
        <taxon>Alcanivoracaceae</taxon>
        <taxon>Alcanivorax</taxon>
    </lineage>
</organism>
<dbReference type="OrthoDB" id="274718at2"/>
<dbReference type="Pfam" id="PF13387">
    <property type="entry name" value="Lnb_N"/>
    <property type="match status" value="1"/>
</dbReference>
<proteinExistence type="predicted"/>
<dbReference type="STRING" id="1177154.Y5S_02253"/>
<dbReference type="InterPro" id="IPR025178">
    <property type="entry name" value="Lnb_N"/>
</dbReference>
<reference evidence="2 3" key="1">
    <citation type="submission" date="2012-09" db="EMBL/GenBank/DDBJ databases">
        <title>Genome Sequence of alkane-degrading Bacterium Alcanivorax sp. 19-m-6.</title>
        <authorList>
            <person name="Lai Q."/>
            <person name="Shao Z."/>
        </authorList>
    </citation>
    <scope>NUCLEOTIDE SEQUENCE [LARGE SCALE GENOMIC DNA]</scope>
    <source>
        <strain evidence="2 3">19-m-6</strain>
    </source>
</reference>
<sequence length="283" mass="32106">MPARLSKRKAALFLVAALLIGYILWFSTRVPQQDADWKPAYQVLPEIRISGDNLYINNLRDFRYDALGEVAETRYRESTYKLSTLKNVWFGLAHFGPDGLAHAFASFEFADGQFLAVSIEARLREDQSHYDPLAGAFRGYTKFVVLATEEDVVGVRSFIRKNPVYLYRLNGSALQGRALLLNFLRRADNLGHTPDFYNTLTDNCLTGLLAESGRYNDLHHWLDYRILLPGFSDEVLFEHGLINTRDDLTATRLAARISDSIPPDQPGFSRTIRTRNAKDSIAP</sequence>
<protein>
    <recommendedName>
        <fullName evidence="1">Lnb N-terminal periplasmic domain-containing protein</fullName>
    </recommendedName>
</protein>
<evidence type="ECO:0000259" key="1">
    <source>
        <dbReference type="Pfam" id="PF13387"/>
    </source>
</evidence>
<dbReference type="EMBL" id="ARXV01000008">
    <property type="protein sequence ID" value="KGD64498.1"/>
    <property type="molecule type" value="Genomic_DNA"/>
</dbReference>
<dbReference type="PATRIC" id="fig|1177154.3.peg.2293"/>
<accession>A0A095TQ36</accession>